<evidence type="ECO:0000256" key="5">
    <source>
        <dbReference type="ARBA" id="ARBA00022989"/>
    </source>
</evidence>
<feature type="transmembrane region" description="Helical" evidence="7">
    <location>
        <begin position="20"/>
        <end position="40"/>
    </location>
</feature>
<dbReference type="AlphaFoldDB" id="A0AAJ2P7I9"/>
<evidence type="ECO:0000313" key="8">
    <source>
        <dbReference type="EMBL" id="MDW2906414.1"/>
    </source>
</evidence>
<evidence type="ECO:0000256" key="6">
    <source>
        <dbReference type="ARBA" id="ARBA00023136"/>
    </source>
</evidence>
<feature type="transmembrane region" description="Helical" evidence="7">
    <location>
        <begin position="218"/>
        <end position="237"/>
    </location>
</feature>
<evidence type="ECO:0000256" key="3">
    <source>
        <dbReference type="ARBA" id="ARBA00022475"/>
    </source>
</evidence>
<evidence type="ECO:0000256" key="7">
    <source>
        <dbReference type="SAM" id="Phobius"/>
    </source>
</evidence>
<dbReference type="Gene3D" id="1.10.3720.10">
    <property type="entry name" value="MetI-like"/>
    <property type="match status" value="1"/>
</dbReference>
<accession>A0AAJ2P7I9</accession>
<feature type="transmembrane region" description="Helical" evidence="7">
    <location>
        <begin position="161"/>
        <end position="184"/>
    </location>
</feature>
<keyword evidence="5 7" id="KW-1133">Transmembrane helix</keyword>
<keyword evidence="2" id="KW-0813">Transport</keyword>
<evidence type="ECO:0000256" key="4">
    <source>
        <dbReference type="ARBA" id="ARBA00022692"/>
    </source>
</evidence>
<dbReference type="GO" id="GO:0005886">
    <property type="term" value="C:plasma membrane"/>
    <property type="evidence" value="ECO:0007669"/>
    <property type="project" value="UniProtKB-SubCell"/>
</dbReference>
<dbReference type="Proteomes" id="UP001282363">
    <property type="component" value="Unassembled WGS sequence"/>
</dbReference>
<sequence length="309" mass="35599">MLKVNKESIKTVFFHRNTKAILLIGPLFIFLFIFSIYPILDSLFNSFNVGTDQNKHLGFENFRELFAKSNFNDALRNSTLLFFISSPIALFLGFIIAILLSKLKSKFLRMLIISGLYSQFFISSFAIGTAFSFLFGNKNVFAKMLNLNFSFVGGDNKIDLIWLYLIYQLWRAIPFNSVLFFFAISSIHTKYKKNLQIDRINLKDKIFNLYFKEIGNQFLVISYTNFIFATMLYPNVITGDINLDLNKGHTLASYILSSSDNSGLQSAVSLITFFYLSAVFSTFIIFRPKTWKKIAKLIKNKRGKNVIKI</sequence>
<reference evidence="8" key="1">
    <citation type="submission" date="2023-10" db="EMBL/GenBank/DDBJ databases">
        <title>Genome sequences of Mycoplasma ovipneumoniae isolated from goats.</title>
        <authorList>
            <person name="Spergser J."/>
        </authorList>
    </citation>
    <scope>NUCLEOTIDE SEQUENCE</scope>
    <source>
        <strain evidence="8">GL19</strain>
    </source>
</reference>
<feature type="transmembrane region" description="Helical" evidence="7">
    <location>
        <begin position="80"/>
        <end position="100"/>
    </location>
</feature>
<dbReference type="SUPFAM" id="SSF161098">
    <property type="entry name" value="MetI-like"/>
    <property type="match status" value="1"/>
</dbReference>
<evidence type="ECO:0000256" key="1">
    <source>
        <dbReference type="ARBA" id="ARBA00004651"/>
    </source>
</evidence>
<feature type="transmembrane region" description="Helical" evidence="7">
    <location>
        <begin position="267"/>
        <end position="286"/>
    </location>
</feature>
<organism evidence="8 9">
    <name type="scientific">Mesomycoplasma ovipneumoniae</name>
    <dbReference type="NCBI Taxonomy" id="29562"/>
    <lineage>
        <taxon>Bacteria</taxon>
        <taxon>Bacillati</taxon>
        <taxon>Mycoplasmatota</taxon>
        <taxon>Mycoplasmoidales</taxon>
        <taxon>Metamycoplasmataceae</taxon>
        <taxon>Mesomycoplasma</taxon>
    </lineage>
</organism>
<dbReference type="PANTHER" id="PTHR30193">
    <property type="entry name" value="ABC TRANSPORTER PERMEASE PROTEIN"/>
    <property type="match status" value="1"/>
</dbReference>
<dbReference type="EMBL" id="JAWPFH010000006">
    <property type="protein sequence ID" value="MDW2906414.1"/>
    <property type="molecule type" value="Genomic_DNA"/>
</dbReference>
<keyword evidence="6 7" id="KW-0472">Membrane</keyword>
<dbReference type="InterPro" id="IPR051393">
    <property type="entry name" value="ABC_transporter_permease"/>
</dbReference>
<name>A0AAJ2P7I9_9BACT</name>
<evidence type="ECO:0000256" key="2">
    <source>
        <dbReference type="ARBA" id="ARBA00022448"/>
    </source>
</evidence>
<keyword evidence="3" id="KW-1003">Cell membrane</keyword>
<protein>
    <submittedName>
        <fullName evidence="8">Sugar ABC transporter permease</fullName>
    </submittedName>
</protein>
<dbReference type="RefSeq" id="WP_318045305.1">
    <property type="nucleotide sequence ID" value="NZ_JAWPFG010000005.1"/>
</dbReference>
<evidence type="ECO:0000313" key="9">
    <source>
        <dbReference type="Proteomes" id="UP001282363"/>
    </source>
</evidence>
<comment type="subcellular location">
    <subcellularLocation>
        <location evidence="1">Cell membrane</location>
        <topology evidence="1">Multi-pass membrane protein</topology>
    </subcellularLocation>
</comment>
<feature type="transmembrane region" description="Helical" evidence="7">
    <location>
        <begin position="112"/>
        <end position="135"/>
    </location>
</feature>
<proteinExistence type="predicted"/>
<dbReference type="PANTHER" id="PTHR30193:SF37">
    <property type="entry name" value="INNER MEMBRANE ABC TRANSPORTER PERMEASE PROTEIN YCJO"/>
    <property type="match status" value="1"/>
</dbReference>
<keyword evidence="4 7" id="KW-0812">Transmembrane</keyword>
<dbReference type="InterPro" id="IPR035906">
    <property type="entry name" value="MetI-like_sf"/>
</dbReference>
<comment type="caution">
    <text evidence="8">The sequence shown here is derived from an EMBL/GenBank/DDBJ whole genome shotgun (WGS) entry which is preliminary data.</text>
</comment>
<gene>
    <name evidence="8" type="ORF">R7U65_02190</name>
</gene>